<dbReference type="AlphaFoldDB" id="A0A261FYT1"/>
<dbReference type="InterPro" id="IPR001173">
    <property type="entry name" value="Glyco_trans_2-like"/>
</dbReference>
<keyword evidence="7" id="KW-1185">Reference proteome</keyword>
<dbReference type="RefSeq" id="WP_094637698.1">
    <property type="nucleotide sequence ID" value="NZ_CP062938.1"/>
</dbReference>
<dbReference type="EMBL" id="MWWZ01000016">
    <property type="protein sequence ID" value="OZG64364.1"/>
    <property type="molecule type" value="Genomic_DNA"/>
</dbReference>
<name>A0A261FYT1_9BIFI</name>
<evidence type="ECO:0000313" key="6">
    <source>
        <dbReference type="Proteomes" id="UP000216057"/>
    </source>
</evidence>
<evidence type="ECO:0000256" key="1">
    <source>
        <dbReference type="ARBA" id="ARBA00022676"/>
    </source>
</evidence>
<protein>
    <submittedName>
        <fullName evidence="4">Glycosyl transferase</fullName>
    </submittedName>
    <submittedName>
        <fullName evidence="5">Glycosyltransferase</fullName>
    </submittedName>
</protein>
<dbReference type="OrthoDB" id="3226099at2"/>
<feature type="domain" description="Glycosyltransferase 2-like" evidence="3">
    <location>
        <begin position="8"/>
        <end position="135"/>
    </location>
</feature>
<dbReference type="KEGG" id="beu:BE0216_08245"/>
<reference evidence="5 7" key="2">
    <citation type="submission" date="2020-10" db="EMBL/GenBank/DDBJ databases">
        <title>Genome sequencing of Bifidobacterium eulemuris_DSMZ_100216.</title>
        <authorList>
            <person name="Kim J."/>
        </authorList>
    </citation>
    <scope>NUCLEOTIDE SEQUENCE [LARGE SCALE GENOMIC DNA]</scope>
    <source>
        <strain evidence="5 7">DSM 100216</strain>
    </source>
</reference>
<sequence>MTADPKISVIMPVFNAAYHLQKSIESILNQDYTNWELLLIDDGSTDTSAQICESYARADSRIIFFHKKNNGVSSARNLGLTKAQGDYISFVDPDDYISPSFLSSLYKAVESKKNCIGICNYNIVHTDGEKKRYELPPAYILRDEVISPTEALSEILKSDGEFCGHAWDKLFPRQIISQISFDEGIDCFEDLLFCVEAILNSSAICLTNRANYFYVQHDSSILNRKYSRKYFTSFYALEKIRTELEESEYSDLARICEQRILEEINSQSLRCLKTLTFHERKQFARLFLGLIEKYPSKNMSLKTRLKRCAACLAFSFHLLT</sequence>
<accession>A0A261FYT1</accession>
<dbReference type="GO" id="GO:0016757">
    <property type="term" value="F:glycosyltransferase activity"/>
    <property type="evidence" value="ECO:0007669"/>
    <property type="project" value="UniProtKB-KW"/>
</dbReference>
<evidence type="ECO:0000313" key="4">
    <source>
        <dbReference type="EMBL" id="OZG64364.1"/>
    </source>
</evidence>
<dbReference type="Proteomes" id="UP000216057">
    <property type="component" value="Unassembled WGS sequence"/>
</dbReference>
<dbReference type="Proteomes" id="UP000593943">
    <property type="component" value="Chromosome"/>
</dbReference>
<evidence type="ECO:0000313" key="7">
    <source>
        <dbReference type="Proteomes" id="UP000593943"/>
    </source>
</evidence>
<gene>
    <name evidence="5" type="ORF">BE0216_08245</name>
    <name evidence="4" type="ORF">BEUL_2195</name>
</gene>
<reference evidence="4 6" key="1">
    <citation type="journal article" date="2017" name="BMC Genomics">
        <title>Comparative genomic and phylogenomic analyses of the Bifidobacteriaceae family.</title>
        <authorList>
            <person name="Lugli G.A."/>
            <person name="Milani C."/>
            <person name="Turroni F."/>
            <person name="Duranti S."/>
            <person name="Mancabelli L."/>
            <person name="Mangifesta M."/>
            <person name="Ferrario C."/>
            <person name="Modesto M."/>
            <person name="Mattarelli P."/>
            <person name="Jiri K."/>
            <person name="van Sinderen D."/>
            <person name="Ventura M."/>
        </authorList>
    </citation>
    <scope>NUCLEOTIDE SEQUENCE [LARGE SCALE GENOMIC DNA]</scope>
    <source>
        <strain evidence="4 6">DSM 100216</strain>
    </source>
</reference>
<dbReference type="Pfam" id="PF00535">
    <property type="entry name" value="Glycos_transf_2"/>
    <property type="match status" value="1"/>
</dbReference>
<dbReference type="CDD" id="cd00761">
    <property type="entry name" value="Glyco_tranf_GTA_type"/>
    <property type="match status" value="1"/>
</dbReference>
<dbReference type="PANTHER" id="PTHR22916">
    <property type="entry name" value="GLYCOSYLTRANSFERASE"/>
    <property type="match status" value="1"/>
</dbReference>
<dbReference type="PANTHER" id="PTHR22916:SF51">
    <property type="entry name" value="GLYCOSYLTRANSFERASE EPSH-RELATED"/>
    <property type="match status" value="1"/>
</dbReference>
<dbReference type="EMBL" id="CP062938">
    <property type="protein sequence ID" value="QOL32435.1"/>
    <property type="molecule type" value="Genomic_DNA"/>
</dbReference>
<evidence type="ECO:0000256" key="2">
    <source>
        <dbReference type="ARBA" id="ARBA00022679"/>
    </source>
</evidence>
<keyword evidence="1" id="KW-0328">Glycosyltransferase</keyword>
<dbReference type="Gene3D" id="3.90.550.10">
    <property type="entry name" value="Spore Coat Polysaccharide Biosynthesis Protein SpsA, Chain A"/>
    <property type="match status" value="1"/>
</dbReference>
<organism evidence="4 6">
    <name type="scientific">Bifidobacterium eulemuris</name>
    <dbReference type="NCBI Taxonomy" id="1765219"/>
    <lineage>
        <taxon>Bacteria</taxon>
        <taxon>Bacillati</taxon>
        <taxon>Actinomycetota</taxon>
        <taxon>Actinomycetes</taxon>
        <taxon>Bifidobacteriales</taxon>
        <taxon>Bifidobacteriaceae</taxon>
        <taxon>Bifidobacterium</taxon>
    </lineage>
</organism>
<dbReference type="SUPFAM" id="SSF53448">
    <property type="entry name" value="Nucleotide-diphospho-sugar transferases"/>
    <property type="match status" value="1"/>
</dbReference>
<proteinExistence type="predicted"/>
<evidence type="ECO:0000259" key="3">
    <source>
        <dbReference type="Pfam" id="PF00535"/>
    </source>
</evidence>
<evidence type="ECO:0000313" key="5">
    <source>
        <dbReference type="EMBL" id="QOL32435.1"/>
    </source>
</evidence>
<dbReference type="InterPro" id="IPR029044">
    <property type="entry name" value="Nucleotide-diphossugar_trans"/>
</dbReference>
<keyword evidence="2 4" id="KW-0808">Transferase</keyword>